<comment type="similarity">
    <text evidence="1">Belongs to the peptidase M20A family.</text>
</comment>
<reference evidence="3 4" key="1">
    <citation type="submission" date="2018-09" db="EMBL/GenBank/DDBJ databases">
        <title>Zymobacter palmae IAM14233 (=T109) whole genome analysis.</title>
        <authorList>
            <person name="Yanase H."/>
        </authorList>
    </citation>
    <scope>NUCLEOTIDE SEQUENCE [LARGE SCALE GENOMIC DNA]</scope>
    <source>
        <strain evidence="3 4">IAM14233</strain>
    </source>
</reference>
<dbReference type="Gene3D" id="3.30.70.360">
    <property type="match status" value="1"/>
</dbReference>
<feature type="domain" description="Peptidase M20 dimerisation" evidence="2">
    <location>
        <begin position="173"/>
        <end position="262"/>
    </location>
</feature>
<dbReference type="GO" id="GO:0016805">
    <property type="term" value="F:dipeptidase activity"/>
    <property type="evidence" value="ECO:0007669"/>
    <property type="project" value="InterPro"/>
</dbReference>
<dbReference type="OrthoDB" id="9781032at2"/>
<protein>
    <recommendedName>
        <fullName evidence="1">Peptidase M20 domain-containing protein 2</fullName>
    </recommendedName>
</protein>
<dbReference type="InterPro" id="IPR052030">
    <property type="entry name" value="Peptidase_M20/M20A_hydrolases"/>
</dbReference>
<organism evidence="3 4">
    <name type="scientific">Zymobacter palmae</name>
    <dbReference type="NCBI Taxonomy" id="33074"/>
    <lineage>
        <taxon>Bacteria</taxon>
        <taxon>Pseudomonadati</taxon>
        <taxon>Pseudomonadota</taxon>
        <taxon>Gammaproteobacteria</taxon>
        <taxon>Oceanospirillales</taxon>
        <taxon>Halomonadaceae</taxon>
        <taxon>Zymobacter group</taxon>
        <taxon>Zymobacter</taxon>
    </lineage>
</organism>
<dbReference type="AlphaFoldDB" id="A0A348HCR6"/>
<dbReference type="Pfam" id="PF07687">
    <property type="entry name" value="M20_dimer"/>
    <property type="match status" value="1"/>
</dbReference>
<dbReference type="GO" id="GO:0005737">
    <property type="term" value="C:cytoplasm"/>
    <property type="evidence" value="ECO:0007669"/>
    <property type="project" value="TreeGrafter"/>
</dbReference>
<evidence type="ECO:0000313" key="4">
    <source>
        <dbReference type="Proteomes" id="UP000267342"/>
    </source>
</evidence>
<dbReference type="NCBIfam" id="TIGR01891">
    <property type="entry name" value="amidohydrolases"/>
    <property type="match status" value="1"/>
</dbReference>
<accession>A0A348HCR6</accession>
<dbReference type="GO" id="GO:0046657">
    <property type="term" value="P:folic acid catabolic process"/>
    <property type="evidence" value="ECO:0007669"/>
    <property type="project" value="TreeGrafter"/>
</dbReference>
<dbReference type="PIRSF" id="PIRSF037226">
    <property type="entry name" value="Amidohydrolase_ACY1L2_prd"/>
    <property type="match status" value="1"/>
</dbReference>
<sequence>MALRDAIDTFVETFLGDYQQAALQIHATPETSNHEFFARDTLVALLKQQGFTVRQEVAGHRTAFDARYASAKPGPVIVFLAEYDALPDIGHACGHNLFGTTSSLAASALRHVIDAIGGEVRVYGTPGEEGGEQGWAKDSFVKAGFFDDVDAALCAHPGYRHTRTSPSLAVDMVNVQFVGKAAHAAARPEAGINALDAVIQVFNGVNAWRQQLPPGARVHGIITDGGAAPNIIPEHASAKFFLRAETRPVLNAMTERFRDIVQGAALATGASAFFDKYDNKLDNTLIIREFDDVYARNLALYGQTLEEKPVNEGYGSSDVGNVSQLVPTIQPMISISDTPIVLHSLDSREAAKSRKGLDSIGLGARVLALTAIELIQTPSLLTSITAAHRHVLDGQQAK</sequence>
<keyword evidence="3" id="KW-0378">Hydrolase</keyword>
<gene>
    <name evidence="3" type="ORF">ZBT109_0640</name>
</gene>
<dbReference type="GO" id="GO:0071713">
    <property type="term" value="F:para-aminobenzoyl-glutamate hydrolase activity"/>
    <property type="evidence" value="ECO:0007669"/>
    <property type="project" value="TreeGrafter"/>
</dbReference>
<dbReference type="PANTHER" id="PTHR30575:SF0">
    <property type="entry name" value="XAA-ARG DIPEPTIDASE"/>
    <property type="match status" value="1"/>
</dbReference>
<dbReference type="Gene3D" id="3.40.630.10">
    <property type="entry name" value="Zn peptidases"/>
    <property type="match status" value="1"/>
</dbReference>
<dbReference type="SUPFAM" id="SSF55031">
    <property type="entry name" value="Bacterial exopeptidase dimerisation domain"/>
    <property type="match status" value="1"/>
</dbReference>
<evidence type="ECO:0000259" key="2">
    <source>
        <dbReference type="Pfam" id="PF07687"/>
    </source>
</evidence>
<dbReference type="EMBL" id="AP018933">
    <property type="protein sequence ID" value="BBG29418.1"/>
    <property type="molecule type" value="Genomic_DNA"/>
</dbReference>
<dbReference type="InterPro" id="IPR017439">
    <property type="entry name" value="Amidohydrolase"/>
</dbReference>
<dbReference type="InterPro" id="IPR011650">
    <property type="entry name" value="Peptidase_M20_dimer"/>
</dbReference>
<dbReference type="SUPFAM" id="SSF53187">
    <property type="entry name" value="Zn-dependent exopeptidases"/>
    <property type="match status" value="1"/>
</dbReference>
<evidence type="ECO:0000313" key="3">
    <source>
        <dbReference type="EMBL" id="BBG29418.1"/>
    </source>
</evidence>
<dbReference type="KEGG" id="zpl:ZBT109_0640"/>
<dbReference type="InterPro" id="IPR017144">
    <property type="entry name" value="Xaa-Arg_dipeptidase"/>
</dbReference>
<dbReference type="InterPro" id="IPR036264">
    <property type="entry name" value="Bact_exopeptidase_dim_dom"/>
</dbReference>
<dbReference type="Proteomes" id="UP000267342">
    <property type="component" value="Chromosome"/>
</dbReference>
<dbReference type="PANTHER" id="PTHR30575">
    <property type="entry name" value="PEPTIDASE M20"/>
    <property type="match status" value="1"/>
</dbReference>
<evidence type="ECO:0000256" key="1">
    <source>
        <dbReference type="PIRNR" id="PIRNR037226"/>
    </source>
</evidence>
<dbReference type="RefSeq" id="WP_027705080.1">
    <property type="nucleotide sequence ID" value="NZ_AP018933.1"/>
</dbReference>
<dbReference type="FunFam" id="3.30.70.360:FF:000004">
    <property type="entry name" value="Peptidase M20 domain-containing protein 2"/>
    <property type="match status" value="1"/>
</dbReference>
<dbReference type="STRING" id="1123510.GCA_000620025_01955"/>
<proteinExistence type="inferred from homology"/>
<name>A0A348HCR6_9GAMM</name>
<keyword evidence="4" id="KW-1185">Reference proteome</keyword>
<dbReference type="CDD" id="cd03887">
    <property type="entry name" value="M20_Acy1L2"/>
    <property type="match status" value="1"/>
</dbReference>